<protein>
    <recommendedName>
        <fullName evidence="4">Tyr recombinase domain-containing protein</fullName>
    </recommendedName>
</protein>
<dbReference type="GO" id="GO:0003677">
    <property type="term" value="F:DNA binding"/>
    <property type="evidence" value="ECO:0007669"/>
    <property type="project" value="InterPro"/>
</dbReference>
<comment type="caution">
    <text evidence="2">The sequence shown here is derived from an EMBL/GenBank/DDBJ whole genome shotgun (WGS) entry which is preliminary data.</text>
</comment>
<evidence type="ECO:0000256" key="1">
    <source>
        <dbReference type="ARBA" id="ARBA00023172"/>
    </source>
</evidence>
<evidence type="ECO:0000313" key="3">
    <source>
        <dbReference type="Proteomes" id="UP000646365"/>
    </source>
</evidence>
<sequence length="806" mass="89900">MLDAAVSSIEYDNSNVARLLAMYAVPGCVLATKPSFTSPVWFRESERDLQHNCWLLSSHDGSKKRNSEIETSFETVVDVNSVKLSDTSMVFDNVSKKIVVINSLSFGIAGPPVGSYEANKLSLNVDWLFRWRQGLGISFNSDIKFEHFRDFVERLKEAELLDLVPIASRLDTLVADSLAGNLSLPIYYVNKKPRIAWVPLAAKLGVPERALSNSVNFRLELLDRLEAFDNINATALAASLRCEGGETPAISRRSAGNINASLKPWQLITQLSQRGLLPHDPLTFNPFRDESRYVIASTIGTSGKRTTTLLPPDYFVLLASASTWVLEFSKAILRAYSLLRSARSSWRQARLRAELTPMLDAAARAGCPPLYFAWHIGRSRPSSEAVGRISIAEAVKLLMTACAIVIAGFSARRDGEIESLRRGCLIESRRGIYELSAYIEKTKRDLDLIPVPALVKSAITVLQKLSREARKFSGEPWLFQALKNEGEERPFIRFVPNDLLVRFAEINGLTPSEPGTTWFLKMHMFRRAFAILYYHGNRFASLDALSQFLRHFDPEMTRIYVNEILPGQIARLREEIEARVQMAFAAQTDEDRNWLADARDRLKELQGRGDIFNEVRCEYVVSRMLEMYDGKEKPIGLGAAGLYADLDAMVEKAAAQVRLGSRTNDPAAIRPPLIKQLHKYANDNFVEPVPGRAVQCRCKPGDEEDLKRAECLKEKRASRLFSSADQGEQPPDQRPDFNFSNLLVCLRCVHCAAFSENQLVIDDAVASVEVSAKRAATPSLKETATAKLHGLKDAVQSARAAVGGRA</sequence>
<dbReference type="Proteomes" id="UP000646365">
    <property type="component" value="Unassembled WGS sequence"/>
</dbReference>
<gene>
    <name evidence="2" type="ORF">GCM10011611_03250</name>
</gene>
<keyword evidence="1" id="KW-0233">DNA recombination</keyword>
<dbReference type="AlphaFoldDB" id="A0A8J2YP57"/>
<keyword evidence="3" id="KW-1185">Reference proteome</keyword>
<accession>A0A8J2YP57</accession>
<dbReference type="SUPFAM" id="SSF56349">
    <property type="entry name" value="DNA breaking-rejoining enzymes"/>
    <property type="match status" value="1"/>
</dbReference>
<evidence type="ECO:0008006" key="4">
    <source>
        <dbReference type="Google" id="ProtNLM"/>
    </source>
</evidence>
<proteinExistence type="predicted"/>
<dbReference type="InterPro" id="IPR011010">
    <property type="entry name" value="DNA_brk_join_enz"/>
</dbReference>
<reference evidence="2" key="1">
    <citation type="journal article" date="2014" name="Int. J. Syst. Evol. Microbiol.">
        <title>Complete genome sequence of Corynebacterium casei LMG S-19264T (=DSM 44701T), isolated from a smear-ripened cheese.</title>
        <authorList>
            <consortium name="US DOE Joint Genome Institute (JGI-PGF)"/>
            <person name="Walter F."/>
            <person name="Albersmeier A."/>
            <person name="Kalinowski J."/>
            <person name="Ruckert C."/>
        </authorList>
    </citation>
    <scope>NUCLEOTIDE SEQUENCE</scope>
    <source>
        <strain evidence="2">CGMCC 1.15725</strain>
    </source>
</reference>
<dbReference type="GO" id="GO:0006310">
    <property type="term" value="P:DNA recombination"/>
    <property type="evidence" value="ECO:0007669"/>
    <property type="project" value="UniProtKB-KW"/>
</dbReference>
<dbReference type="GO" id="GO:0015074">
    <property type="term" value="P:DNA integration"/>
    <property type="evidence" value="ECO:0007669"/>
    <property type="project" value="InterPro"/>
</dbReference>
<dbReference type="RefSeq" id="WP_189041745.1">
    <property type="nucleotide sequence ID" value="NZ_BMJQ01000001.1"/>
</dbReference>
<dbReference type="InterPro" id="IPR013762">
    <property type="entry name" value="Integrase-like_cat_sf"/>
</dbReference>
<evidence type="ECO:0000313" key="2">
    <source>
        <dbReference type="EMBL" id="GGF01020.1"/>
    </source>
</evidence>
<name>A0A8J2YP57_9PROT</name>
<organism evidence="2 3">
    <name type="scientific">Aliidongia dinghuensis</name>
    <dbReference type="NCBI Taxonomy" id="1867774"/>
    <lineage>
        <taxon>Bacteria</taxon>
        <taxon>Pseudomonadati</taxon>
        <taxon>Pseudomonadota</taxon>
        <taxon>Alphaproteobacteria</taxon>
        <taxon>Rhodospirillales</taxon>
        <taxon>Dongiaceae</taxon>
        <taxon>Aliidongia</taxon>
    </lineage>
</organism>
<dbReference type="EMBL" id="BMJQ01000001">
    <property type="protein sequence ID" value="GGF01020.1"/>
    <property type="molecule type" value="Genomic_DNA"/>
</dbReference>
<reference evidence="2" key="2">
    <citation type="submission" date="2020-09" db="EMBL/GenBank/DDBJ databases">
        <authorList>
            <person name="Sun Q."/>
            <person name="Zhou Y."/>
        </authorList>
    </citation>
    <scope>NUCLEOTIDE SEQUENCE</scope>
    <source>
        <strain evidence="2">CGMCC 1.15725</strain>
    </source>
</reference>
<dbReference type="Gene3D" id="1.10.443.10">
    <property type="entry name" value="Intergrase catalytic core"/>
    <property type="match status" value="1"/>
</dbReference>